<sequence length="719" mass="77389">MRPRLLSGIAFLALSTASSAYAADNPPPADATDAGPAAPKDVVVTAKRLDEARAHIQPSLGATSYGIDTAAIKALPGGDNQQFNQILLQLPGVVQDGFGQFHVRDDHNGLQYRINGTVLPEGLAVFGQTLSPRLVSKVDLLTGALPAQYGLRSAGIIDITTKSGMFSNGGTMSIYGGSHDTIEPSFTYGGSSGQTNYFVSGDYRHDALGIESVDGRSTPIHDNTDQYQAFAYVDHILNDHNRVSFIGGYSNQWFQIPNPAGLQPDGTWTVGGQSAYPSEKLDERQLERTAFGQLSWLHDDEPLTIQASLFARYSSLRYRPDVLGELLFNGQAQAAFKQDLAIGGQVDAVYHLGASHTLRGGVLLIHDHSTSDTTTHVFPVDDTGAQAGEPISIVDDGASNATTFSAYLQDEWKLGPTLTLNLGARYDRYAAFRTEQQLSPRANLVWQPNDTLTAHIGYARYFVPPPFELVSSTSIAKFAGTSAAPVVQDDTTPFSERQHYFDVGFQAKPSAYFTYGVDAYYRISENLLDEGQFGAPIILTPFNYAKGRIGGVEANATYMRGPWNLYANFAVARAKGRQIVSSQFSFAPDELAYINNHYIFLDHDQTYTGSAGLTYSFKHGILAGSALGGSMIYGSGLRTTPVLADGTSIPNGGHLPGYAQVNLTASHHFAGPNLDVRVDVINLADHKYEIRDGTGVGVGAPQYGPRRGVFVGLTKAFGG</sequence>
<feature type="signal peptide" evidence="11">
    <location>
        <begin position="1"/>
        <end position="22"/>
    </location>
</feature>
<evidence type="ECO:0000259" key="12">
    <source>
        <dbReference type="Pfam" id="PF00593"/>
    </source>
</evidence>
<dbReference type="Gene3D" id="2.40.170.20">
    <property type="entry name" value="TonB-dependent receptor, beta-barrel domain"/>
    <property type="match status" value="1"/>
</dbReference>
<evidence type="ECO:0000256" key="6">
    <source>
        <dbReference type="ARBA" id="ARBA00023077"/>
    </source>
</evidence>
<dbReference type="Pfam" id="PF00593">
    <property type="entry name" value="TonB_dep_Rec_b-barrel"/>
    <property type="match status" value="1"/>
</dbReference>
<evidence type="ECO:0000256" key="3">
    <source>
        <dbReference type="ARBA" id="ARBA00022452"/>
    </source>
</evidence>
<gene>
    <name evidence="13" type="ORF">NEE01_17655</name>
</gene>
<dbReference type="GO" id="GO:0044718">
    <property type="term" value="P:siderophore transmembrane transport"/>
    <property type="evidence" value="ECO:0007669"/>
    <property type="project" value="TreeGrafter"/>
</dbReference>
<keyword evidence="8 13" id="KW-0675">Receptor</keyword>
<dbReference type="InterPro" id="IPR036942">
    <property type="entry name" value="Beta-barrel_TonB_sf"/>
</dbReference>
<evidence type="ECO:0000256" key="7">
    <source>
        <dbReference type="ARBA" id="ARBA00023136"/>
    </source>
</evidence>
<keyword evidence="6" id="KW-0798">TonB box</keyword>
<keyword evidence="3 10" id="KW-1134">Transmembrane beta strand</keyword>
<dbReference type="Proteomes" id="UP001165565">
    <property type="component" value="Unassembled WGS sequence"/>
</dbReference>
<dbReference type="SUPFAM" id="SSF56935">
    <property type="entry name" value="Porins"/>
    <property type="match status" value="1"/>
</dbReference>
<keyword evidence="7 10" id="KW-0472">Membrane</keyword>
<feature type="domain" description="TonB-dependent receptor-like beta-barrel" evidence="12">
    <location>
        <begin position="241"/>
        <end position="683"/>
    </location>
</feature>
<keyword evidence="4 10" id="KW-0812">Transmembrane</keyword>
<evidence type="ECO:0000313" key="13">
    <source>
        <dbReference type="EMBL" id="MCW6536606.1"/>
    </source>
</evidence>
<evidence type="ECO:0000256" key="2">
    <source>
        <dbReference type="ARBA" id="ARBA00022448"/>
    </source>
</evidence>
<dbReference type="EMBL" id="JANFAV010000014">
    <property type="protein sequence ID" value="MCW6536606.1"/>
    <property type="molecule type" value="Genomic_DNA"/>
</dbReference>
<evidence type="ECO:0000256" key="9">
    <source>
        <dbReference type="ARBA" id="ARBA00023237"/>
    </source>
</evidence>
<dbReference type="RefSeq" id="WP_265270200.1">
    <property type="nucleotide sequence ID" value="NZ_JANFAV010000014.1"/>
</dbReference>
<accession>A0AA41ZH86</accession>
<evidence type="ECO:0000256" key="4">
    <source>
        <dbReference type="ARBA" id="ARBA00022692"/>
    </source>
</evidence>
<feature type="chain" id="PRO_5041452845" evidence="11">
    <location>
        <begin position="23"/>
        <end position="719"/>
    </location>
</feature>
<dbReference type="GO" id="GO:0015344">
    <property type="term" value="F:siderophore uptake transmembrane transporter activity"/>
    <property type="evidence" value="ECO:0007669"/>
    <property type="project" value="TreeGrafter"/>
</dbReference>
<keyword evidence="9 10" id="KW-0998">Cell outer membrane</keyword>
<evidence type="ECO:0000256" key="1">
    <source>
        <dbReference type="ARBA" id="ARBA00004571"/>
    </source>
</evidence>
<evidence type="ECO:0000313" key="14">
    <source>
        <dbReference type="Proteomes" id="UP001165565"/>
    </source>
</evidence>
<proteinExistence type="inferred from homology"/>
<dbReference type="GO" id="GO:0009279">
    <property type="term" value="C:cell outer membrane"/>
    <property type="evidence" value="ECO:0007669"/>
    <property type="project" value="UniProtKB-SubCell"/>
</dbReference>
<keyword evidence="14" id="KW-1185">Reference proteome</keyword>
<dbReference type="PROSITE" id="PS52016">
    <property type="entry name" value="TONB_DEPENDENT_REC_3"/>
    <property type="match status" value="1"/>
</dbReference>
<comment type="subcellular location">
    <subcellularLocation>
        <location evidence="1 10">Cell outer membrane</location>
        <topology evidence="1 10">Multi-pass membrane protein</topology>
    </subcellularLocation>
</comment>
<protein>
    <submittedName>
        <fullName evidence="13">TonB-dependent receptor</fullName>
    </submittedName>
</protein>
<keyword evidence="2 10" id="KW-0813">Transport</keyword>
<dbReference type="PANTHER" id="PTHR30069:SF29">
    <property type="entry name" value="HEMOGLOBIN AND HEMOGLOBIN-HAPTOGLOBIN-BINDING PROTEIN 1-RELATED"/>
    <property type="match status" value="1"/>
</dbReference>
<name>A0AA41ZH86_9SPHN</name>
<evidence type="ECO:0000256" key="11">
    <source>
        <dbReference type="SAM" id="SignalP"/>
    </source>
</evidence>
<dbReference type="AlphaFoldDB" id="A0AA41ZH86"/>
<reference evidence="13" key="1">
    <citation type="submission" date="2022-06" db="EMBL/GenBank/DDBJ databases">
        <title>Sphingomonas sp. nov. isolated from rhizosphere soil of tomato.</title>
        <authorList>
            <person name="Dong H."/>
            <person name="Gao R."/>
        </authorList>
    </citation>
    <scope>NUCLEOTIDE SEQUENCE</scope>
    <source>
        <strain evidence="13">MMSM24</strain>
    </source>
</reference>
<dbReference type="PANTHER" id="PTHR30069">
    <property type="entry name" value="TONB-DEPENDENT OUTER MEMBRANE RECEPTOR"/>
    <property type="match status" value="1"/>
</dbReference>
<evidence type="ECO:0000256" key="8">
    <source>
        <dbReference type="ARBA" id="ARBA00023170"/>
    </source>
</evidence>
<organism evidence="13 14">
    <name type="scientific">Sphingomonas lycopersici</name>
    <dbReference type="NCBI Taxonomy" id="2951807"/>
    <lineage>
        <taxon>Bacteria</taxon>
        <taxon>Pseudomonadati</taxon>
        <taxon>Pseudomonadota</taxon>
        <taxon>Alphaproteobacteria</taxon>
        <taxon>Sphingomonadales</taxon>
        <taxon>Sphingomonadaceae</taxon>
        <taxon>Sphingomonas</taxon>
    </lineage>
</organism>
<evidence type="ECO:0000256" key="10">
    <source>
        <dbReference type="PROSITE-ProRule" id="PRU01360"/>
    </source>
</evidence>
<comment type="similarity">
    <text evidence="10">Belongs to the TonB-dependent receptor family.</text>
</comment>
<comment type="caution">
    <text evidence="13">The sequence shown here is derived from an EMBL/GenBank/DDBJ whole genome shotgun (WGS) entry which is preliminary data.</text>
</comment>
<evidence type="ECO:0000256" key="5">
    <source>
        <dbReference type="ARBA" id="ARBA00022729"/>
    </source>
</evidence>
<keyword evidence="5 11" id="KW-0732">Signal</keyword>
<dbReference type="InterPro" id="IPR000531">
    <property type="entry name" value="Beta-barrel_TonB"/>
</dbReference>
<dbReference type="InterPro" id="IPR039426">
    <property type="entry name" value="TonB-dep_rcpt-like"/>
</dbReference>